<name>A0ABN1NIY5_9PSEU</name>
<comment type="caution">
    <text evidence="4">The sequence shown here is derived from an EMBL/GenBank/DDBJ whole genome shotgun (WGS) entry which is preliminary data.</text>
</comment>
<keyword evidence="2" id="KW-0808">Transferase</keyword>
<organism evidence="4 5">
    <name type="scientific">Pseudonocardia zijingensis</name>
    <dbReference type="NCBI Taxonomy" id="153376"/>
    <lineage>
        <taxon>Bacteria</taxon>
        <taxon>Bacillati</taxon>
        <taxon>Actinomycetota</taxon>
        <taxon>Actinomycetes</taxon>
        <taxon>Pseudonocardiales</taxon>
        <taxon>Pseudonocardiaceae</taxon>
        <taxon>Pseudonocardia</taxon>
    </lineage>
</organism>
<keyword evidence="5" id="KW-1185">Reference proteome</keyword>
<dbReference type="CDD" id="cd03794">
    <property type="entry name" value="GT4_WbuB-like"/>
    <property type="match status" value="1"/>
</dbReference>
<proteinExistence type="predicted"/>
<evidence type="ECO:0000256" key="2">
    <source>
        <dbReference type="ARBA" id="ARBA00022679"/>
    </source>
</evidence>
<dbReference type="InterPro" id="IPR028098">
    <property type="entry name" value="Glyco_trans_4-like_N"/>
</dbReference>
<keyword evidence="1" id="KW-0328">Glycosyltransferase</keyword>
<evidence type="ECO:0000259" key="3">
    <source>
        <dbReference type="Pfam" id="PF13579"/>
    </source>
</evidence>
<evidence type="ECO:0000313" key="5">
    <source>
        <dbReference type="Proteomes" id="UP001499967"/>
    </source>
</evidence>
<feature type="domain" description="Glycosyltransferase subfamily 4-like N-terminal" evidence="3">
    <location>
        <begin position="29"/>
        <end position="174"/>
    </location>
</feature>
<dbReference type="PANTHER" id="PTHR12526">
    <property type="entry name" value="GLYCOSYLTRANSFERASE"/>
    <property type="match status" value="1"/>
</dbReference>
<dbReference type="Pfam" id="PF13579">
    <property type="entry name" value="Glyco_trans_4_4"/>
    <property type="match status" value="1"/>
</dbReference>
<dbReference type="Proteomes" id="UP001499967">
    <property type="component" value="Unassembled WGS sequence"/>
</dbReference>
<sequence>MNGSNRAPDDRPVVFMATTQQPYHPRHYHLMAVGLHRAGVPARMVAQPDHAEHPPGPVPVVFVEVSPGRLARFLSAPRVIRAALALRPRVVHVTSLDLLPWAVLLRTFARVPVLYDSNEDYPADILLKEWLPRPARTVLSRVVGRVEPWCAARLDAVTLADEGTAANFAGIGTPLIVIYNFPWLEMLGGADADDVEPEFDVSYHGSLPQLYLDPLLATARILHDRGVPARWCLVARDYRDEERSALEERIRRAGLLDRMTLRYNQPFTEMPGLLRASRLGFIPLPDRPKFHRNLPRKLFEYLAAGRPAVVSDLPPIRRLVGDAGCCVLVRPGDPVESADALQELLTAPNRAREMGERGRRLVADRLNAEREVGPYVDLVRRLGAGVRNGG</sequence>
<dbReference type="EMBL" id="BAAAHP010000340">
    <property type="protein sequence ID" value="GAA0909292.1"/>
    <property type="molecule type" value="Genomic_DNA"/>
</dbReference>
<protein>
    <submittedName>
        <fullName evidence="4">Glycosyltransferase family 4 protein</fullName>
    </submittedName>
</protein>
<dbReference type="PANTHER" id="PTHR12526:SF600">
    <property type="entry name" value="GLYCOSYL TRANSFERASE GROUP 1"/>
    <property type="match status" value="1"/>
</dbReference>
<dbReference type="Pfam" id="PF13692">
    <property type="entry name" value="Glyco_trans_1_4"/>
    <property type="match status" value="1"/>
</dbReference>
<evidence type="ECO:0000256" key="1">
    <source>
        <dbReference type="ARBA" id="ARBA00022676"/>
    </source>
</evidence>
<reference evidence="4 5" key="1">
    <citation type="journal article" date="2019" name="Int. J. Syst. Evol. Microbiol.">
        <title>The Global Catalogue of Microorganisms (GCM) 10K type strain sequencing project: providing services to taxonomists for standard genome sequencing and annotation.</title>
        <authorList>
            <consortium name="The Broad Institute Genomics Platform"/>
            <consortium name="The Broad Institute Genome Sequencing Center for Infectious Disease"/>
            <person name="Wu L."/>
            <person name="Ma J."/>
        </authorList>
    </citation>
    <scope>NUCLEOTIDE SEQUENCE [LARGE SCALE GENOMIC DNA]</scope>
    <source>
        <strain evidence="4 5">JCM 11117</strain>
    </source>
</reference>
<accession>A0ABN1NIY5</accession>
<gene>
    <name evidence="4" type="ORF">GCM10009559_79140</name>
</gene>
<dbReference type="Gene3D" id="3.40.50.2000">
    <property type="entry name" value="Glycogen Phosphorylase B"/>
    <property type="match status" value="1"/>
</dbReference>
<dbReference type="SUPFAM" id="SSF53756">
    <property type="entry name" value="UDP-Glycosyltransferase/glycogen phosphorylase"/>
    <property type="match status" value="1"/>
</dbReference>
<evidence type="ECO:0000313" key="4">
    <source>
        <dbReference type="EMBL" id="GAA0909292.1"/>
    </source>
</evidence>